<keyword evidence="3" id="KW-1185">Reference proteome</keyword>
<feature type="domain" description="DUF2779" evidence="1">
    <location>
        <begin position="48"/>
        <end position="171"/>
    </location>
</feature>
<dbReference type="EMBL" id="JAWCUA010000001">
    <property type="protein sequence ID" value="MDU0111771.1"/>
    <property type="molecule type" value="Genomic_DNA"/>
</dbReference>
<accession>A0ABU3QWG5</accession>
<evidence type="ECO:0000313" key="2">
    <source>
        <dbReference type="EMBL" id="MDU0111771.1"/>
    </source>
</evidence>
<organism evidence="2 3">
    <name type="scientific">Psychrosphaera aquimarina</name>
    <dbReference type="NCBI Taxonomy" id="2044854"/>
    <lineage>
        <taxon>Bacteria</taxon>
        <taxon>Pseudomonadati</taxon>
        <taxon>Pseudomonadota</taxon>
        <taxon>Gammaproteobacteria</taxon>
        <taxon>Alteromonadales</taxon>
        <taxon>Pseudoalteromonadaceae</taxon>
        <taxon>Psychrosphaera</taxon>
    </lineage>
</organism>
<reference evidence="2 3" key="1">
    <citation type="submission" date="2023-10" db="EMBL/GenBank/DDBJ databases">
        <title>Psychrosphaera aquimaarina strain SW33 isolated from seawater.</title>
        <authorList>
            <person name="Bayburt H."/>
            <person name="Kim J.M."/>
            <person name="Choi B.J."/>
            <person name="Jeon C.O."/>
        </authorList>
    </citation>
    <scope>NUCLEOTIDE SEQUENCE [LARGE SCALE GENOMIC DNA]</scope>
    <source>
        <strain evidence="2 3">KCTC 52743</strain>
    </source>
</reference>
<dbReference type="RefSeq" id="WP_315945663.1">
    <property type="nucleotide sequence ID" value="NZ_JAWCUA010000001.1"/>
</dbReference>
<proteinExistence type="predicted"/>
<protein>
    <submittedName>
        <fullName evidence="2">DUF2779 domain-containing protein</fullName>
    </submittedName>
</protein>
<evidence type="ECO:0000259" key="1">
    <source>
        <dbReference type="Pfam" id="PF11074"/>
    </source>
</evidence>
<gene>
    <name evidence="2" type="ORF">RT723_01855</name>
</gene>
<dbReference type="Proteomes" id="UP001257914">
    <property type="component" value="Unassembled WGS sequence"/>
</dbReference>
<dbReference type="InterPro" id="IPR021301">
    <property type="entry name" value="DUF2779"/>
</dbReference>
<name>A0ABU3QWG5_9GAMM</name>
<sequence length="247" mass="28881">MTYQQAKESLRLNKTQKLQVNSYLDNKTHIDLKKIQSFINKVEFPISYFDFETFNEAIPRFDGQRPYQQMPFQYSLHIEEQNGDISHKEFLADENTEPRKALVEAMLAVIPQTGSIMAFNQSFEISRIKELAEFLPEYRDALSALVPRFVDLIEPFRKLGFYHPDFHGSFSIKSILPAMFPNDPDLDYKQLEIQNGGMAMDTFASLPRLKDKKERAQIRRSLLEYCKLDTWAMVKIYHRLAGILNVK</sequence>
<evidence type="ECO:0000313" key="3">
    <source>
        <dbReference type="Proteomes" id="UP001257914"/>
    </source>
</evidence>
<comment type="caution">
    <text evidence="2">The sequence shown here is derived from an EMBL/GenBank/DDBJ whole genome shotgun (WGS) entry which is preliminary data.</text>
</comment>
<dbReference type="Pfam" id="PF11074">
    <property type="entry name" value="DUF2779"/>
    <property type="match status" value="1"/>
</dbReference>